<dbReference type="Pfam" id="PF01370">
    <property type="entry name" value="Epimerase"/>
    <property type="match status" value="1"/>
</dbReference>
<comment type="cofactor">
    <cofactor evidence="4">
        <name>NADP(+)</name>
        <dbReference type="ChEBI" id="CHEBI:58349"/>
    </cofactor>
    <text evidence="4">Binds 1 NADP(+) per subunit.</text>
</comment>
<comment type="domain">
    <text evidence="4">Contains a large N-terminal NADP-binding domain, and a smaller C-terminal substrate-binding domain.</text>
</comment>
<dbReference type="PANTHER" id="PTHR43103">
    <property type="entry name" value="NUCLEOSIDE-DIPHOSPHATE-SUGAR EPIMERASE"/>
    <property type="match status" value="1"/>
</dbReference>
<dbReference type="RefSeq" id="WP_122630100.1">
    <property type="nucleotide sequence ID" value="NZ_UPPP01000116.1"/>
</dbReference>
<dbReference type="HAMAP" id="MF_01601">
    <property type="entry name" value="Heptose_epimerase"/>
    <property type="match status" value="1"/>
</dbReference>
<accession>A0A498RCY1</accession>
<protein>
    <recommendedName>
        <fullName evidence="4">ADP-L-glycero-D-manno-heptose-6-epimerase</fullName>
        <ecNumber evidence="4">5.1.3.20</ecNumber>
    </recommendedName>
    <alternativeName>
        <fullName evidence="4">ADP-L-glycero-beta-D-manno-heptose-6-epimerase</fullName>
        <shortName evidence="4">ADP-glyceromanno-heptose 6-epimerase</shortName>
        <shortName evidence="4">ADP-hep 6-epimerase</shortName>
        <shortName evidence="4">AGME</shortName>
    </alternativeName>
</protein>
<feature type="active site" description="Proton acceptor" evidence="4">
    <location>
        <position position="179"/>
    </location>
</feature>
<feature type="binding site" evidence="4">
    <location>
        <begin position="10"/>
        <end position="11"/>
    </location>
    <ligand>
        <name>NADP(+)</name>
        <dbReference type="ChEBI" id="CHEBI:58349"/>
    </ligand>
</feature>
<dbReference type="UniPathway" id="UPA00356">
    <property type="reaction ID" value="UER00440"/>
</dbReference>
<evidence type="ECO:0000256" key="1">
    <source>
        <dbReference type="ARBA" id="ARBA00022857"/>
    </source>
</evidence>
<feature type="binding site" evidence="4">
    <location>
        <position position="188"/>
    </location>
    <ligand>
        <name>substrate</name>
    </ligand>
</feature>
<proteinExistence type="inferred from homology"/>
<dbReference type="NCBIfam" id="TIGR02197">
    <property type="entry name" value="heptose_epim"/>
    <property type="match status" value="1"/>
</dbReference>
<reference evidence="6 7" key="1">
    <citation type="submission" date="2018-06" db="EMBL/GenBank/DDBJ databases">
        <authorList>
            <person name="Strepis N."/>
        </authorList>
    </citation>
    <scope>NUCLEOTIDE SEQUENCE [LARGE SCALE GENOMIC DNA]</scope>
    <source>
        <strain evidence="6">LUCI</strain>
    </source>
</reference>
<comment type="subunit">
    <text evidence="4">Homopentamer.</text>
</comment>
<dbReference type="CDD" id="cd05248">
    <property type="entry name" value="ADP_GME_SDR_e"/>
    <property type="match status" value="1"/>
</dbReference>
<dbReference type="GO" id="GO:0050661">
    <property type="term" value="F:NADP binding"/>
    <property type="evidence" value="ECO:0007669"/>
    <property type="project" value="InterPro"/>
</dbReference>
<feature type="binding site" evidence="4">
    <location>
        <position position="170"/>
    </location>
    <ligand>
        <name>substrate</name>
    </ligand>
</feature>
<feature type="binding site" evidence="4">
    <location>
        <begin position="31"/>
        <end position="32"/>
    </location>
    <ligand>
        <name>NADP(+)</name>
        <dbReference type="ChEBI" id="CHEBI:58349"/>
    </ligand>
</feature>
<comment type="catalytic activity">
    <reaction evidence="4">
        <text>ADP-D-glycero-beta-D-manno-heptose = ADP-L-glycero-beta-D-manno-heptose</text>
        <dbReference type="Rhea" id="RHEA:17577"/>
        <dbReference type="ChEBI" id="CHEBI:59967"/>
        <dbReference type="ChEBI" id="CHEBI:61506"/>
        <dbReference type="EC" id="5.1.3.20"/>
    </reaction>
</comment>
<dbReference type="SUPFAM" id="SSF51735">
    <property type="entry name" value="NAD(P)-binding Rossmann-fold domains"/>
    <property type="match status" value="1"/>
</dbReference>
<feature type="active site" description="Proton acceptor" evidence="4">
    <location>
        <position position="141"/>
    </location>
</feature>
<dbReference type="GO" id="GO:0097171">
    <property type="term" value="P:ADP-L-glycero-beta-D-manno-heptose biosynthetic process"/>
    <property type="evidence" value="ECO:0007669"/>
    <property type="project" value="UniProtKB-UniPathway"/>
</dbReference>
<name>A0A498RCY1_9FIRM</name>
<feature type="binding site" evidence="4">
    <location>
        <position position="38"/>
    </location>
    <ligand>
        <name>NADP(+)</name>
        <dbReference type="ChEBI" id="CHEBI:58349"/>
    </ligand>
</feature>
<dbReference type="Gene3D" id="3.40.50.720">
    <property type="entry name" value="NAD(P)-binding Rossmann-like Domain"/>
    <property type="match status" value="1"/>
</dbReference>
<evidence type="ECO:0000256" key="4">
    <source>
        <dbReference type="HAMAP-Rule" id="MF_01601"/>
    </source>
</evidence>
<dbReference type="InterPro" id="IPR011912">
    <property type="entry name" value="Heptose_epim"/>
</dbReference>
<dbReference type="InterPro" id="IPR036291">
    <property type="entry name" value="NAD(P)-bd_dom_sf"/>
</dbReference>
<keyword evidence="2 4" id="KW-0413">Isomerase</keyword>
<feature type="binding site" evidence="4">
    <location>
        <position position="179"/>
    </location>
    <ligand>
        <name>NADP(+)</name>
        <dbReference type="ChEBI" id="CHEBI:58349"/>
    </ligand>
</feature>
<feature type="binding site" evidence="4">
    <location>
        <position position="145"/>
    </location>
    <ligand>
        <name>NADP(+)</name>
        <dbReference type="ChEBI" id="CHEBI:58349"/>
    </ligand>
</feature>
<dbReference type="OrthoDB" id="9766450at2"/>
<feature type="binding site" evidence="4">
    <location>
        <begin position="202"/>
        <end position="205"/>
    </location>
    <ligand>
        <name>substrate</name>
    </ligand>
</feature>
<dbReference type="GO" id="GO:0005975">
    <property type="term" value="P:carbohydrate metabolic process"/>
    <property type="evidence" value="ECO:0007669"/>
    <property type="project" value="UniProtKB-UniRule"/>
</dbReference>
<comment type="function">
    <text evidence="4">Catalyzes the interconversion between ADP-D-glycero-beta-D-manno-heptose and ADP-L-glycero-beta-D-manno-heptose via an epimerization at carbon 6 of the heptose.</text>
</comment>
<dbReference type="AlphaFoldDB" id="A0A498RCY1"/>
<evidence type="ECO:0000313" key="7">
    <source>
        <dbReference type="Proteomes" id="UP000277811"/>
    </source>
</evidence>
<feature type="binding site" evidence="4">
    <location>
        <position position="215"/>
    </location>
    <ligand>
        <name>substrate</name>
    </ligand>
</feature>
<feature type="binding site" evidence="4">
    <location>
        <position position="181"/>
    </location>
    <ligand>
        <name>substrate</name>
    </ligand>
</feature>
<feature type="binding site" evidence="4">
    <location>
        <begin position="76"/>
        <end position="80"/>
    </location>
    <ligand>
        <name>NADP(+)</name>
        <dbReference type="ChEBI" id="CHEBI:58349"/>
    </ligand>
</feature>
<dbReference type="PANTHER" id="PTHR43103:SF3">
    <property type="entry name" value="ADP-L-GLYCERO-D-MANNO-HEPTOSE-6-EPIMERASE"/>
    <property type="match status" value="1"/>
</dbReference>
<dbReference type="Proteomes" id="UP000277811">
    <property type="component" value="Unassembled WGS sequence"/>
</dbReference>
<keyword evidence="1 4" id="KW-0521">NADP</keyword>
<feature type="domain" description="NAD-dependent epimerase/dehydratase" evidence="5">
    <location>
        <begin position="2"/>
        <end position="243"/>
    </location>
</feature>
<comment type="pathway">
    <text evidence="4">Nucleotide-sugar biosynthesis; ADP-L-glycero-beta-D-manno-heptose biosynthesis; ADP-L-glycero-beta-D-manno-heptose from D-glycero-beta-D-manno-heptose 7-phosphate: step 4/4.</text>
</comment>
<dbReference type="EC" id="5.1.3.20" evidence="4"/>
<feature type="binding site" evidence="4">
    <location>
        <position position="93"/>
    </location>
    <ligand>
        <name>NADP(+)</name>
        <dbReference type="ChEBI" id="CHEBI:58349"/>
    </ligand>
</feature>
<feature type="binding site" evidence="4">
    <location>
        <position position="279"/>
    </location>
    <ligand>
        <name>substrate</name>
    </ligand>
</feature>
<dbReference type="GO" id="GO:0008712">
    <property type="term" value="F:ADP-glyceromanno-heptose 6-epimerase activity"/>
    <property type="evidence" value="ECO:0007669"/>
    <property type="project" value="UniProtKB-UniRule"/>
</dbReference>
<evidence type="ECO:0000259" key="5">
    <source>
        <dbReference type="Pfam" id="PF01370"/>
    </source>
</evidence>
<dbReference type="InterPro" id="IPR001509">
    <property type="entry name" value="Epimerase_deHydtase"/>
</dbReference>
<keyword evidence="3 4" id="KW-0119">Carbohydrate metabolism</keyword>
<comment type="similarity">
    <text evidence="4">Belongs to the NAD(P)-dependent epimerase/dehydratase family. HldD subfamily.</text>
</comment>
<gene>
    <name evidence="4" type="primary">hldD</name>
    <name evidence="6" type="ORF">LUCI_4591</name>
</gene>
<sequence>MIIVTGGAGFIGSNLVKGLNDQGYDNILIVDNLTNAEKCKNMVGLKFKDYVDKMDFANAVQNGKYGREPIEAVFHQGACSDTMEYNGKYMMANNYEYSKMLFDLCIGRKIQYIYASSASTYGGGKKGFTEGPASEDALNVYAFSKLAFDRYVQRHLPLLSSQVVGLKYFNVYGPQENHKGRMASIAYQLYRQLQESGVMKLFGATDGYGAGEQKRDFVYVKDVVKVNLFFWEHPEISGIFNCGTGTANSFNAVARALQKVAGKGEIEYVPFPDVLKGKYQSFTQADTDKLLAAGYQGGFMPLEEAVADYYRYLENSDGYIR</sequence>
<organism evidence="6 7">
    <name type="scientific">Lucifera butyrica</name>
    <dbReference type="NCBI Taxonomy" id="1351585"/>
    <lineage>
        <taxon>Bacteria</taxon>
        <taxon>Bacillati</taxon>
        <taxon>Bacillota</taxon>
        <taxon>Negativicutes</taxon>
        <taxon>Veillonellales</taxon>
        <taxon>Veillonellaceae</taxon>
        <taxon>Lucifera</taxon>
    </lineage>
</organism>
<feature type="binding site" evidence="4">
    <location>
        <position position="171"/>
    </location>
    <ligand>
        <name>NADP(+)</name>
        <dbReference type="ChEBI" id="CHEBI:58349"/>
    </ligand>
</feature>
<evidence type="ECO:0000256" key="3">
    <source>
        <dbReference type="ARBA" id="ARBA00023277"/>
    </source>
</evidence>
<feature type="binding site" evidence="4">
    <location>
        <position position="53"/>
    </location>
    <ligand>
        <name>NADP(+)</name>
        <dbReference type="ChEBI" id="CHEBI:58349"/>
    </ligand>
</feature>
<dbReference type="EMBL" id="UPPP01000116">
    <property type="protein sequence ID" value="VBB09301.1"/>
    <property type="molecule type" value="Genomic_DNA"/>
</dbReference>
<keyword evidence="7" id="KW-1185">Reference proteome</keyword>
<dbReference type="Gene3D" id="3.90.25.10">
    <property type="entry name" value="UDP-galactose 4-epimerase, domain 1"/>
    <property type="match status" value="1"/>
</dbReference>
<evidence type="ECO:0000313" key="6">
    <source>
        <dbReference type="EMBL" id="VBB09301.1"/>
    </source>
</evidence>
<evidence type="ECO:0000256" key="2">
    <source>
        <dbReference type="ARBA" id="ARBA00023235"/>
    </source>
</evidence>